<feature type="compositionally biased region" description="Polar residues" evidence="1">
    <location>
        <begin position="32"/>
        <end position="42"/>
    </location>
</feature>
<feature type="compositionally biased region" description="Basic residues" evidence="1">
    <location>
        <begin position="130"/>
        <end position="140"/>
    </location>
</feature>
<feature type="compositionally biased region" description="Polar residues" evidence="1">
    <location>
        <begin position="73"/>
        <end position="86"/>
    </location>
</feature>
<feature type="compositionally biased region" description="Basic residues" evidence="1">
    <location>
        <begin position="87"/>
        <end position="104"/>
    </location>
</feature>
<dbReference type="AlphaFoldDB" id="A0AAJ0CFE7"/>
<comment type="caution">
    <text evidence="2">The sequence shown here is derived from an EMBL/GenBank/DDBJ whole genome shotgun (WGS) entry which is preliminary data.</text>
</comment>
<protein>
    <submittedName>
        <fullName evidence="2">Uncharacterized protein</fullName>
    </submittedName>
</protein>
<dbReference type="EMBL" id="JASWJB010000413">
    <property type="protein sequence ID" value="KAK2590647.1"/>
    <property type="molecule type" value="Genomic_DNA"/>
</dbReference>
<proteinExistence type="predicted"/>
<reference evidence="2" key="1">
    <citation type="submission" date="2023-06" db="EMBL/GenBank/DDBJ databases">
        <title>Conoideocrella luteorostrata (Hypocreales: Clavicipitaceae), a potential biocontrol fungus for elongate hemlock scale in United States Christmas tree production areas.</title>
        <authorList>
            <person name="Barrett H."/>
            <person name="Lovett B."/>
            <person name="Macias A.M."/>
            <person name="Stajich J.E."/>
            <person name="Kasson M.T."/>
        </authorList>
    </citation>
    <scope>NUCLEOTIDE SEQUENCE</scope>
    <source>
        <strain evidence="2">ARSEF 14590</strain>
    </source>
</reference>
<organism evidence="2 3">
    <name type="scientific">Conoideocrella luteorostrata</name>
    <dbReference type="NCBI Taxonomy" id="1105319"/>
    <lineage>
        <taxon>Eukaryota</taxon>
        <taxon>Fungi</taxon>
        <taxon>Dikarya</taxon>
        <taxon>Ascomycota</taxon>
        <taxon>Pezizomycotina</taxon>
        <taxon>Sordariomycetes</taxon>
        <taxon>Hypocreomycetidae</taxon>
        <taxon>Hypocreales</taxon>
        <taxon>Clavicipitaceae</taxon>
        <taxon>Conoideocrella</taxon>
    </lineage>
</organism>
<keyword evidence="3" id="KW-1185">Reference proteome</keyword>
<gene>
    <name evidence="2" type="ORF">QQS21_011674</name>
</gene>
<dbReference type="Proteomes" id="UP001251528">
    <property type="component" value="Unassembled WGS sequence"/>
</dbReference>
<accession>A0AAJ0CFE7</accession>
<feature type="region of interest" description="Disordered" evidence="1">
    <location>
        <begin position="502"/>
        <end position="533"/>
    </location>
</feature>
<evidence type="ECO:0000313" key="3">
    <source>
        <dbReference type="Proteomes" id="UP001251528"/>
    </source>
</evidence>
<sequence>MSVAYEQSKVKTWLDQLQSSSQEHDRREAASLNLQSNVTTSGGDHWPLPEHDNKHETGPRRVHKQGPGRFDSSEQCLETNPDAISNKQRRKGSILPLSRKRTRYKLSDKASNERAPISINSIHDENSREYKRKARRKTRHERYDAKANPNSYQECEEKHARLQESHRSRHKRILKSGKEVVKNFTSDSICKEHVTMKPHISESYSFQDSKSNNDRLTDLSFHDFDLGRSGSKTRKALVANDIDNRYRRSNKQQDSNLFALDLGADQRASHAKMSSKGSLIKSAANNVVSSPQEPNVQTLDNHFQSKTASPPKQTFLVETASQESNGSNSFPHQPSLPGPVVAACRTPQVPGLHDSRHTQKRTYDTYSMLQEDSDDCIAEILRTGVYDGTSIPHGRIWAYHSGCLDRLFNRLDTKQSANKSYNDRATYRSSGNFHSRDTSFAPEPLHNLSPCPTPLDQGMVYLDPEVCLKYADSQWNANNYDARDHINVSEAAQVSPLSTLSRYFVGQPPRPPSRNMGPLSREAQHRAPEQIPSLDNIRRVNQVGTTRHALRLNSNHGEFAGDRASQCLNVPKSGPETSHSEPVRFQFEAATQPHDYQCMERHGSVSSQSTTILHHAIQDVNRIDDINPWSVSGEPHGIEHEGLGNLGGSTVEVTPPDAGVTQRQKFRQGGPLRIFPLHESQVPSRVLRKEFVDIDDDDEDERAKPFWKPYYLT</sequence>
<evidence type="ECO:0000256" key="1">
    <source>
        <dbReference type="SAM" id="MobiDB-lite"/>
    </source>
</evidence>
<name>A0AAJ0CFE7_9HYPO</name>
<feature type="compositionally biased region" description="Basic and acidic residues" evidence="1">
    <location>
        <begin position="47"/>
        <end position="59"/>
    </location>
</feature>
<evidence type="ECO:0000313" key="2">
    <source>
        <dbReference type="EMBL" id="KAK2590647.1"/>
    </source>
</evidence>
<feature type="region of interest" description="Disordered" evidence="1">
    <location>
        <begin position="1"/>
        <end position="153"/>
    </location>
</feature>